<proteinExistence type="predicted"/>
<dbReference type="Gramene" id="TraesCS6A03G0659900.1">
    <property type="protein sequence ID" value="TraesCS6A03G0659900.1.CDS1"/>
    <property type="gene ID" value="TraesCS6A03G0659900"/>
</dbReference>
<dbReference type="EnsemblPlants" id="TraesCS6A02G241900.1">
    <property type="protein sequence ID" value="TraesCS6A02G241900.1.cds1"/>
    <property type="gene ID" value="TraesCS6A02G241900"/>
</dbReference>
<feature type="region of interest" description="Disordered" evidence="1">
    <location>
        <begin position="53"/>
        <end position="148"/>
    </location>
</feature>
<dbReference type="Gramene" id="TraesRN6A0100635500.1">
    <property type="protein sequence ID" value="TraesRN6A0100635500.1"/>
    <property type="gene ID" value="TraesRN6A0100635500"/>
</dbReference>
<protein>
    <submittedName>
        <fullName evidence="2">Uncharacterized protein</fullName>
    </submittedName>
</protein>
<sequence>MAQLLASHPGRSCGSWCRAVHGTEAKKTATGQPTEQMLSSNGRLTARRWVARGSGGLGKPLGGAAEEAGSVRYSAGDASRQWRRNRSGLRQRRLQPGHNRSRVRQPAPAAKAGDNNWMTQRSDSTRAQVEGGSTRGAKADGEADKVRW</sequence>
<feature type="compositionally biased region" description="Basic residues" evidence="1">
    <location>
        <begin position="81"/>
        <end position="103"/>
    </location>
</feature>
<evidence type="ECO:0000313" key="2">
    <source>
        <dbReference type="EnsemblPlants" id="TraesCS6A02G241900.1.cds1"/>
    </source>
</evidence>
<dbReference type="Gramene" id="TraesARI6A03G03310720.1">
    <property type="protein sequence ID" value="TraesARI6A03G03310720.1.CDS1"/>
    <property type="gene ID" value="TraesARI6A03G03310720"/>
</dbReference>
<dbReference type="Gramene" id="TraesCLE_scaffold_030530_01G000100.1">
    <property type="protein sequence ID" value="TraesCLE_scaffold_030530_01G000100.1"/>
    <property type="gene ID" value="TraesCLE_scaffold_030530_01G000100"/>
</dbReference>
<reference evidence="2" key="1">
    <citation type="submission" date="2018-08" db="EMBL/GenBank/DDBJ databases">
        <authorList>
            <person name="Rossello M."/>
        </authorList>
    </citation>
    <scope>NUCLEOTIDE SEQUENCE [LARGE SCALE GENOMIC DNA]</scope>
    <source>
        <strain evidence="2">cv. Chinese Spring</strain>
    </source>
</reference>
<dbReference type="OMA" id="GSWCRAV"/>
<reference evidence="2" key="2">
    <citation type="submission" date="2018-10" db="UniProtKB">
        <authorList>
            <consortium name="EnsemblPlants"/>
        </authorList>
    </citation>
    <scope>IDENTIFICATION</scope>
</reference>
<dbReference type="Gramene" id="TraesROB_scaffold_032375_01G000100.1">
    <property type="protein sequence ID" value="TraesROB_scaffold_032375_01G000100.1"/>
    <property type="gene ID" value="TraesROB_scaffold_032375_01G000100"/>
</dbReference>
<dbReference type="Gramene" id="TraesJAG6A03G03347590.1">
    <property type="protein sequence ID" value="TraesJAG6A03G03347590.1.CDS1"/>
    <property type="gene ID" value="TraesJAG6A03G03347590"/>
</dbReference>
<evidence type="ECO:0000256" key="1">
    <source>
        <dbReference type="SAM" id="MobiDB-lite"/>
    </source>
</evidence>
<dbReference type="AlphaFoldDB" id="A0A3B6NRQ2"/>
<accession>A0A3B6NRQ2</accession>
<dbReference type="Gramene" id="TraesCS6A02G241900.1">
    <property type="protein sequence ID" value="TraesCS6A02G241900.1.cds1"/>
    <property type="gene ID" value="TraesCS6A02G241900"/>
</dbReference>
<organism evidence="2">
    <name type="scientific">Triticum aestivum</name>
    <name type="common">Wheat</name>
    <dbReference type="NCBI Taxonomy" id="4565"/>
    <lineage>
        <taxon>Eukaryota</taxon>
        <taxon>Viridiplantae</taxon>
        <taxon>Streptophyta</taxon>
        <taxon>Embryophyta</taxon>
        <taxon>Tracheophyta</taxon>
        <taxon>Spermatophyta</taxon>
        <taxon>Magnoliopsida</taxon>
        <taxon>Liliopsida</taxon>
        <taxon>Poales</taxon>
        <taxon>Poaceae</taxon>
        <taxon>BOP clade</taxon>
        <taxon>Pooideae</taxon>
        <taxon>Triticodae</taxon>
        <taxon>Triticeae</taxon>
        <taxon>Triticinae</taxon>
        <taxon>Triticum</taxon>
    </lineage>
</organism>
<evidence type="ECO:0000313" key="3">
    <source>
        <dbReference type="Proteomes" id="UP000019116"/>
    </source>
</evidence>
<keyword evidence="3" id="KW-1185">Reference proteome</keyword>
<feature type="compositionally biased region" description="Polar residues" evidence="1">
    <location>
        <begin position="116"/>
        <end position="127"/>
    </location>
</feature>
<feature type="compositionally biased region" description="Basic and acidic residues" evidence="1">
    <location>
        <begin position="137"/>
        <end position="148"/>
    </location>
</feature>
<name>A0A3B6NRQ2_WHEAT</name>
<dbReference type="Proteomes" id="UP000019116">
    <property type="component" value="Chromosome 6A"/>
</dbReference>